<proteinExistence type="predicted"/>
<feature type="domain" description="DUF4246" evidence="1">
    <location>
        <begin position="210"/>
        <end position="339"/>
    </location>
</feature>
<evidence type="ECO:0000313" key="3">
    <source>
        <dbReference type="EMBL" id="CAJ2504218.1"/>
    </source>
</evidence>
<accession>A0AAI8VG06</accession>
<gene>
    <name evidence="3" type="ORF">KHLLAP_LOCUS4686</name>
</gene>
<reference evidence="3" key="1">
    <citation type="submission" date="2023-10" db="EMBL/GenBank/DDBJ databases">
        <authorList>
            <person name="Hackl T."/>
        </authorList>
    </citation>
    <scope>NUCLEOTIDE SEQUENCE</scope>
</reference>
<dbReference type="Pfam" id="PF14033">
    <property type="entry name" value="DUF4246"/>
    <property type="match status" value="1"/>
</dbReference>
<dbReference type="InterPro" id="IPR025340">
    <property type="entry name" value="DUF4246"/>
</dbReference>
<dbReference type="AlphaFoldDB" id="A0AAI8VG06"/>
<feature type="domain" description="DUF4246" evidence="2">
    <location>
        <begin position="56"/>
        <end position="126"/>
    </location>
</feature>
<sequence length="340" mass="38211">MAHMARQRVVALMRGGRELSGCIRLLQYKVRLLTPSTTRRFASRLSKPPAFTMTQYPGMGLPLRHNHQDRLGHYPIGAHDNCHGAQSGLLAVREVAMMLIMDRLTDKPDWDKKVFDEEIVARWRKEALEYPDESLWSQATSGKSIWNTSDGPLDHSTSGIPPLKGIMTAETFDYCVQELRSKAKYYATSGVIPTLDAYASVVKLDSLADHSTSPDWHPNTGDMVQDLIHPSMYPLVYGRSTVLREEVVGVNDSIARWAGKGDIIAKDEHEPTDPDGFSNVVPPSFWSDTYQWLPSNISFQEGGGAKFTSYINNLHPTRHSDVYRTIEKLVERALPAWDQA</sequence>
<dbReference type="PANTHER" id="PTHR33119">
    <property type="entry name" value="IFI3P"/>
    <property type="match status" value="1"/>
</dbReference>
<dbReference type="EMBL" id="CAUWAG010000006">
    <property type="protein sequence ID" value="CAJ2504218.1"/>
    <property type="molecule type" value="Genomic_DNA"/>
</dbReference>
<dbReference type="Proteomes" id="UP001295740">
    <property type="component" value="Unassembled WGS sequence"/>
</dbReference>
<evidence type="ECO:0000313" key="4">
    <source>
        <dbReference type="Proteomes" id="UP001295740"/>
    </source>
</evidence>
<dbReference type="InterPro" id="IPR049207">
    <property type="entry name" value="DUF4246_N"/>
</dbReference>
<keyword evidence="4" id="KW-1185">Reference proteome</keyword>
<dbReference type="InterPro" id="IPR049192">
    <property type="entry name" value="DUF4246_C"/>
</dbReference>
<dbReference type="Pfam" id="PF21666">
    <property type="entry name" value="DUF4246_N"/>
    <property type="match status" value="1"/>
</dbReference>
<name>A0AAI8VG06_9PEZI</name>
<protein>
    <submittedName>
        <fullName evidence="3">Uu.00g116120.m01.CDS01</fullName>
    </submittedName>
</protein>
<comment type="caution">
    <text evidence="3">The sequence shown here is derived from an EMBL/GenBank/DDBJ whole genome shotgun (WGS) entry which is preliminary data.</text>
</comment>
<evidence type="ECO:0000259" key="1">
    <source>
        <dbReference type="Pfam" id="PF14033"/>
    </source>
</evidence>
<evidence type="ECO:0000259" key="2">
    <source>
        <dbReference type="Pfam" id="PF21666"/>
    </source>
</evidence>
<organism evidence="3 4">
    <name type="scientific">Anthostomella pinea</name>
    <dbReference type="NCBI Taxonomy" id="933095"/>
    <lineage>
        <taxon>Eukaryota</taxon>
        <taxon>Fungi</taxon>
        <taxon>Dikarya</taxon>
        <taxon>Ascomycota</taxon>
        <taxon>Pezizomycotina</taxon>
        <taxon>Sordariomycetes</taxon>
        <taxon>Xylariomycetidae</taxon>
        <taxon>Xylariales</taxon>
        <taxon>Xylariaceae</taxon>
        <taxon>Anthostomella</taxon>
    </lineage>
</organism>
<dbReference type="PANTHER" id="PTHR33119:SF1">
    <property type="entry name" value="FE2OG DIOXYGENASE DOMAIN-CONTAINING PROTEIN"/>
    <property type="match status" value="1"/>
</dbReference>